<dbReference type="GO" id="GO:0005666">
    <property type="term" value="C:RNA polymerase III complex"/>
    <property type="evidence" value="ECO:0007669"/>
    <property type="project" value="InterPro"/>
</dbReference>
<feature type="compositionally biased region" description="Basic residues" evidence="5">
    <location>
        <begin position="21"/>
        <end position="30"/>
    </location>
</feature>
<dbReference type="Proteomes" id="UP000095085">
    <property type="component" value="Unassembled WGS sequence"/>
</dbReference>
<comment type="subcellular location">
    <subcellularLocation>
        <location evidence="1">Nucleus</location>
    </subcellularLocation>
</comment>
<sequence>MSKRLDSLNTKKPATGPKPTLKFKPKAVARKSKEERDRDAPTVKQEPTPRPARGRGNLRGRGRGGRNNYAGTHVVLSGPLSSGTVSIGNTGASKTGFTQDRVYNSVSPTPDFLQNLKLKSEKPQSKLKEGFREEDESDDDDPTKINMNREYRYADEETILFPVRPSRVEVSESAESTPAPDNTPAPESKEATPGVDVILPSRETTVKSEPLEEKLQQIRAHKADLESKIAEPVDILDREEHDKMIDDHQHILNLVTDKFDALSTNEENQPIATASDDKFVLLHLPKVLPEYELPSHNTDAIDIDAPQDDQNGKNKPQELSVFASENPGLQGLIGHLNIHKSGKISINLGNDNNLSVSQGVDSNFLQELIILDMDEEKPNNNQEDVEMETDQVKPEGSLYRLGQIEGKIVATPSFS</sequence>
<dbReference type="Pfam" id="PF05132">
    <property type="entry name" value="RNA_pol_Rpc4"/>
    <property type="match status" value="1"/>
</dbReference>
<dbReference type="PANTHER" id="PTHR13408:SF0">
    <property type="entry name" value="DNA-DIRECTED RNA POLYMERASE III SUBUNIT RPC4"/>
    <property type="match status" value="1"/>
</dbReference>
<keyword evidence="4" id="KW-0539">Nucleus</keyword>
<dbReference type="RefSeq" id="XP_020073764.1">
    <property type="nucleotide sequence ID" value="XM_020222003.1"/>
</dbReference>
<dbReference type="GO" id="GO:0003677">
    <property type="term" value="F:DNA binding"/>
    <property type="evidence" value="ECO:0007669"/>
    <property type="project" value="InterPro"/>
</dbReference>
<dbReference type="AlphaFoldDB" id="A0A1E4RBQ6"/>
<feature type="region of interest" description="Disordered" evidence="5">
    <location>
        <begin position="163"/>
        <end position="197"/>
    </location>
</feature>
<dbReference type="GO" id="GO:0042797">
    <property type="term" value="P:tRNA transcription by RNA polymerase III"/>
    <property type="evidence" value="ECO:0007669"/>
    <property type="project" value="TreeGrafter"/>
</dbReference>
<organism evidence="6 7">
    <name type="scientific">Hyphopichia burtonii NRRL Y-1933</name>
    <dbReference type="NCBI Taxonomy" id="984485"/>
    <lineage>
        <taxon>Eukaryota</taxon>
        <taxon>Fungi</taxon>
        <taxon>Dikarya</taxon>
        <taxon>Ascomycota</taxon>
        <taxon>Saccharomycotina</taxon>
        <taxon>Pichiomycetes</taxon>
        <taxon>Debaryomycetaceae</taxon>
        <taxon>Hyphopichia</taxon>
    </lineage>
</organism>
<dbReference type="OrthoDB" id="5836119at2759"/>
<evidence type="ECO:0000313" key="6">
    <source>
        <dbReference type="EMBL" id="ODV64697.1"/>
    </source>
</evidence>
<protein>
    <recommendedName>
        <fullName evidence="8">DNA-directed RNA polymerase III subunit RPC4</fullName>
    </recommendedName>
</protein>
<dbReference type="GeneID" id="30996552"/>
<feature type="compositionally biased region" description="Basic and acidic residues" evidence="5">
    <location>
        <begin position="31"/>
        <end position="41"/>
    </location>
</feature>
<dbReference type="STRING" id="984485.A0A1E4RBQ6"/>
<evidence type="ECO:0000256" key="5">
    <source>
        <dbReference type="SAM" id="MobiDB-lite"/>
    </source>
</evidence>
<evidence type="ECO:0000256" key="1">
    <source>
        <dbReference type="ARBA" id="ARBA00004123"/>
    </source>
</evidence>
<accession>A0A1E4RBQ6</accession>
<reference evidence="7" key="1">
    <citation type="submission" date="2016-05" db="EMBL/GenBank/DDBJ databases">
        <title>Comparative genomics of biotechnologically important yeasts.</title>
        <authorList>
            <consortium name="DOE Joint Genome Institute"/>
            <person name="Riley R."/>
            <person name="Haridas S."/>
            <person name="Wolfe K.H."/>
            <person name="Lopes M.R."/>
            <person name="Hittinger C.T."/>
            <person name="Goker M."/>
            <person name="Salamov A."/>
            <person name="Wisecaver J."/>
            <person name="Long T.M."/>
            <person name="Aerts A.L."/>
            <person name="Barry K."/>
            <person name="Choi C."/>
            <person name="Clum A."/>
            <person name="Coughlan A.Y."/>
            <person name="Deshpande S."/>
            <person name="Douglass A.P."/>
            <person name="Hanson S.J."/>
            <person name="Klenk H.-P."/>
            <person name="Labutti K."/>
            <person name="Lapidus A."/>
            <person name="Lindquist E."/>
            <person name="Lipzen A."/>
            <person name="Meier-Kolthoff J.P."/>
            <person name="Ohm R.A."/>
            <person name="Otillar R.P."/>
            <person name="Pangilinan J."/>
            <person name="Peng Y."/>
            <person name="Rokas A."/>
            <person name="Rosa C.A."/>
            <person name="Scheuner C."/>
            <person name="Sibirny A.A."/>
            <person name="Slot J.C."/>
            <person name="Stielow J.B."/>
            <person name="Sun H."/>
            <person name="Kurtzman C.P."/>
            <person name="Blackwell M."/>
            <person name="Grigoriev I.V."/>
            <person name="Jeffries T.W."/>
        </authorList>
    </citation>
    <scope>NUCLEOTIDE SEQUENCE [LARGE SCALE GENOMIC DNA]</scope>
    <source>
        <strain evidence="7">NRRL Y-1933</strain>
    </source>
</reference>
<evidence type="ECO:0000313" key="7">
    <source>
        <dbReference type="Proteomes" id="UP000095085"/>
    </source>
</evidence>
<feature type="compositionally biased region" description="Basic and acidic residues" evidence="5">
    <location>
        <begin position="118"/>
        <end position="131"/>
    </location>
</feature>
<feature type="compositionally biased region" description="Polar residues" evidence="5">
    <location>
        <begin position="79"/>
        <end position="108"/>
    </location>
</feature>
<feature type="compositionally biased region" description="Basic residues" evidence="5">
    <location>
        <begin position="52"/>
        <end position="64"/>
    </location>
</feature>
<keyword evidence="2" id="KW-0240">DNA-directed RNA polymerase</keyword>
<proteinExistence type="predicted"/>
<feature type="region of interest" description="Disordered" evidence="5">
    <location>
        <begin position="1"/>
        <end position="151"/>
    </location>
</feature>
<keyword evidence="3" id="KW-0804">Transcription</keyword>
<keyword evidence="7" id="KW-1185">Reference proteome</keyword>
<dbReference type="EMBL" id="KV454547">
    <property type="protein sequence ID" value="ODV64697.1"/>
    <property type="molecule type" value="Genomic_DNA"/>
</dbReference>
<evidence type="ECO:0008006" key="8">
    <source>
        <dbReference type="Google" id="ProtNLM"/>
    </source>
</evidence>
<name>A0A1E4RBQ6_9ASCO</name>
<dbReference type="InterPro" id="IPR007811">
    <property type="entry name" value="RPC4"/>
</dbReference>
<evidence type="ECO:0000256" key="3">
    <source>
        <dbReference type="ARBA" id="ARBA00023163"/>
    </source>
</evidence>
<evidence type="ECO:0000256" key="2">
    <source>
        <dbReference type="ARBA" id="ARBA00022478"/>
    </source>
</evidence>
<gene>
    <name evidence="6" type="ORF">HYPBUDRAFT_154298</name>
</gene>
<evidence type="ECO:0000256" key="4">
    <source>
        <dbReference type="ARBA" id="ARBA00023242"/>
    </source>
</evidence>
<feature type="compositionally biased region" description="Acidic residues" evidence="5">
    <location>
        <begin position="132"/>
        <end position="141"/>
    </location>
</feature>
<dbReference type="PANTHER" id="PTHR13408">
    <property type="entry name" value="DNA-DIRECTED RNA POLYMERASE III"/>
    <property type="match status" value="1"/>
</dbReference>